<proteinExistence type="predicted"/>
<dbReference type="AlphaFoldDB" id="A0A9W7E1L8"/>
<comment type="pathway">
    <text evidence="3">Lipid metabolism.</text>
</comment>
<dbReference type="InterPro" id="IPR024960">
    <property type="entry name" value="PEMT/MFAP"/>
</dbReference>
<keyword evidence="7" id="KW-0949">S-adenosyl-L-methionine</keyword>
<evidence type="ECO:0000256" key="13">
    <source>
        <dbReference type="ARBA" id="ARBA00023209"/>
    </source>
</evidence>
<dbReference type="EMBL" id="BRXY01000078">
    <property type="protein sequence ID" value="GMH62568.1"/>
    <property type="molecule type" value="Genomic_DNA"/>
</dbReference>
<keyword evidence="11" id="KW-0443">Lipid metabolism</keyword>
<keyword evidence="14" id="KW-1208">Phospholipid metabolism</keyword>
<evidence type="ECO:0000256" key="9">
    <source>
        <dbReference type="ARBA" id="ARBA00022824"/>
    </source>
</evidence>
<evidence type="ECO:0000256" key="12">
    <source>
        <dbReference type="ARBA" id="ARBA00023136"/>
    </source>
</evidence>
<evidence type="ECO:0000256" key="5">
    <source>
        <dbReference type="ARBA" id="ARBA00022603"/>
    </source>
</evidence>
<accession>A0A9W7E1L8</accession>
<evidence type="ECO:0000256" key="8">
    <source>
        <dbReference type="ARBA" id="ARBA00022692"/>
    </source>
</evidence>
<comment type="caution">
    <text evidence="17">The sequence shown here is derived from an EMBL/GenBank/DDBJ whole genome shotgun (WGS) entry which is preliminary data.</text>
</comment>
<feature type="transmembrane region" description="Helical" evidence="16">
    <location>
        <begin position="533"/>
        <end position="557"/>
    </location>
</feature>
<keyword evidence="13" id="KW-0594">Phospholipid biosynthesis</keyword>
<comment type="pathway">
    <text evidence="2">Phospholipid metabolism; phosphatidylcholine biosynthesis.</text>
</comment>
<evidence type="ECO:0000256" key="4">
    <source>
        <dbReference type="ARBA" id="ARBA00022516"/>
    </source>
</evidence>
<evidence type="ECO:0000256" key="16">
    <source>
        <dbReference type="SAM" id="Phobius"/>
    </source>
</evidence>
<evidence type="ECO:0000313" key="17">
    <source>
        <dbReference type="EMBL" id="GMH62568.1"/>
    </source>
</evidence>
<evidence type="ECO:0000256" key="3">
    <source>
        <dbReference type="ARBA" id="ARBA00005189"/>
    </source>
</evidence>
<sequence length="645" mass="72541">MLGGRLDILTGSNPFVNGIDDFPTTLSAFVMFHKNPANNLAHYLTSPLGLLGFFGCLKRFAKSSRPGCVLAVLYLFFLFSDFTVPNELFWQTAIIIVSVLVLSCKLQLGVKGFAVLLALGYGLQDLAHYTHNEPTFQGATWGKDSTPLNEAVGLFFQHVFYLTPLVCAVQTEAVQNFTYVIPLVLFTFGCYAIDSHSSGLPHTFVKVRALFGKFEENEEKEDMATVRGWAMDQKPPKQKTSHWWVSDLGKDANAAFHRLEVCKGVKDTFAKKFDPELYNVDVVGGMNELYISGPNRAGTSDQVFFSEHIDGPYITFPFASIYRCIVGLDMNTEISTIFPNLMAKKTAQVGDVLAFDFNREPHLIAANRDTPNKDFRVVLKLHYCVYPKSLSFFGHLLHCLTTRYNELFRALFLFTLTPSDGFSKFVGEYAVNGGTVLYNGIDKYLGTVNILYEINAFVVSMALDSWVALFALTHFVHYCRYISTYYVRKNANYAIFKRDVLFFKSCALMQFAFLIVKPLFLKWKAGELGAGDVNWVGFGMIAVGYYISIAATAALGIDGTYFGIELGVVKADYQFVKSFPYNVLPHPMILSQVFALMGMHTFAEVGGAYPWLVPVHCLFYFTHMTQEIYDYHDGTPWFKKEKAVE</sequence>
<dbReference type="GO" id="GO:0000773">
    <property type="term" value="F:phosphatidyl-N-methylethanolamine N-methyltransferase activity"/>
    <property type="evidence" value="ECO:0007669"/>
    <property type="project" value="UniProtKB-EC"/>
</dbReference>
<keyword evidence="5" id="KW-0489">Methyltransferase</keyword>
<keyword evidence="8 16" id="KW-0812">Transmembrane</keyword>
<evidence type="ECO:0000256" key="11">
    <source>
        <dbReference type="ARBA" id="ARBA00023098"/>
    </source>
</evidence>
<reference evidence="18" key="1">
    <citation type="journal article" date="2023" name="Commun. Biol.">
        <title>Genome analysis of Parmales, the sister group of diatoms, reveals the evolutionary specialization of diatoms from phago-mixotrophs to photoautotrophs.</title>
        <authorList>
            <person name="Ban H."/>
            <person name="Sato S."/>
            <person name="Yoshikawa S."/>
            <person name="Yamada K."/>
            <person name="Nakamura Y."/>
            <person name="Ichinomiya M."/>
            <person name="Sato N."/>
            <person name="Blanc-Mathieu R."/>
            <person name="Endo H."/>
            <person name="Kuwata A."/>
            <person name="Ogata H."/>
        </authorList>
    </citation>
    <scope>NUCLEOTIDE SEQUENCE [LARGE SCALE GENOMIC DNA]</scope>
    <source>
        <strain evidence="18">NIES 3701</strain>
    </source>
</reference>
<keyword evidence="10 16" id="KW-1133">Transmembrane helix</keyword>
<evidence type="ECO:0000256" key="14">
    <source>
        <dbReference type="ARBA" id="ARBA00023264"/>
    </source>
</evidence>
<dbReference type="GO" id="GO:0006656">
    <property type="term" value="P:phosphatidylcholine biosynthetic process"/>
    <property type="evidence" value="ECO:0007669"/>
    <property type="project" value="InterPro"/>
</dbReference>
<evidence type="ECO:0000313" key="18">
    <source>
        <dbReference type="Proteomes" id="UP001165085"/>
    </source>
</evidence>
<keyword evidence="6" id="KW-0808">Transferase</keyword>
<organism evidence="17 18">
    <name type="scientific">Triparma strigata</name>
    <dbReference type="NCBI Taxonomy" id="1606541"/>
    <lineage>
        <taxon>Eukaryota</taxon>
        <taxon>Sar</taxon>
        <taxon>Stramenopiles</taxon>
        <taxon>Ochrophyta</taxon>
        <taxon>Bolidophyceae</taxon>
        <taxon>Parmales</taxon>
        <taxon>Triparmaceae</taxon>
        <taxon>Triparma</taxon>
    </lineage>
</organism>
<dbReference type="Pfam" id="PF04191">
    <property type="entry name" value="PEMT"/>
    <property type="match status" value="1"/>
</dbReference>
<keyword evidence="12 16" id="KW-0472">Membrane</keyword>
<protein>
    <recommendedName>
        <fullName evidence="15">phosphatidyl-N-methylethanolamine N-methyltransferase</fullName>
        <ecNumber evidence="15">2.1.1.71</ecNumber>
    </recommendedName>
</protein>
<dbReference type="GO" id="GO:0005789">
    <property type="term" value="C:endoplasmic reticulum membrane"/>
    <property type="evidence" value="ECO:0007669"/>
    <property type="project" value="UniProtKB-SubCell"/>
</dbReference>
<dbReference type="EC" id="2.1.1.71" evidence="15"/>
<evidence type="ECO:0000256" key="2">
    <source>
        <dbReference type="ARBA" id="ARBA00004969"/>
    </source>
</evidence>
<dbReference type="GO" id="GO:0032259">
    <property type="term" value="P:methylation"/>
    <property type="evidence" value="ECO:0007669"/>
    <property type="project" value="UniProtKB-KW"/>
</dbReference>
<dbReference type="PANTHER" id="PTHR15458:SF5">
    <property type="entry name" value="PHOSPHATIDYLETHANOLAMINE N-METHYLTRANSFERASE"/>
    <property type="match status" value="1"/>
</dbReference>
<feature type="transmembrane region" description="Helical" evidence="16">
    <location>
        <begin position="500"/>
        <end position="521"/>
    </location>
</feature>
<comment type="subcellular location">
    <subcellularLocation>
        <location evidence="1">Endoplasmic reticulum membrane</location>
        <topology evidence="1">Multi-pass membrane protein</topology>
    </subcellularLocation>
</comment>
<feature type="transmembrane region" description="Helical" evidence="16">
    <location>
        <begin position="457"/>
        <end position="479"/>
    </location>
</feature>
<dbReference type="OrthoDB" id="8300106at2759"/>
<evidence type="ECO:0000256" key="7">
    <source>
        <dbReference type="ARBA" id="ARBA00022691"/>
    </source>
</evidence>
<evidence type="ECO:0000256" key="1">
    <source>
        <dbReference type="ARBA" id="ARBA00004477"/>
    </source>
</evidence>
<evidence type="ECO:0000256" key="10">
    <source>
        <dbReference type="ARBA" id="ARBA00022989"/>
    </source>
</evidence>
<dbReference type="InterPro" id="IPR007318">
    <property type="entry name" value="Phopholipid_MeTrfase"/>
</dbReference>
<name>A0A9W7E1L8_9STRA</name>
<keyword evidence="18" id="KW-1185">Reference proteome</keyword>
<gene>
    <name evidence="17" type="ORF">TrST_g13596</name>
</gene>
<evidence type="ECO:0000256" key="6">
    <source>
        <dbReference type="ARBA" id="ARBA00022679"/>
    </source>
</evidence>
<dbReference type="Gene3D" id="1.20.120.1630">
    <property type="match status" value="1"/>
</dbReference>
<dbReference type="Proteomes" id="UP001165085">
    <property type="component" value="Unassembled WGS sequence"/>
</dbReference>
<keyword evidence="9" id="KW-0256">Endoplasmic reticulum</keyword>
<keyword evidence="4" id="KW-0444">Lipid biosynthesis</keyword>
<dbReference type="PANTHER" id="PTHR15458">
    <property type="entry name" value="PHOSPHATIDYLETHANOLAMINE N-METHYLTRANSFERASE"/>
    <property type="match status" value="1"/>
</dbReference>
<evidence type="ECO:0000256" key="15">
    <source>
        <dbReference type="ARBA" id="ARBA00034137"/>
    </source>
</evidence>